<feature type="transmembrane region" description="Helical" evidence="6">
    <location>
        <begin position="15"/>
        <end position="37"/>
    </location>
</feature>
<keyword evidence="2 6" id="KW-1003">Cell membrane</keyword>
<gene>
    <name evidence="8" type="ORF">DPF_1947</name>
</gene>
<dbReference type="InterPro" id="IPR032816">
    <property type="entry name" value="VTT_dom"/>
</dbReference>
<evidence type="ECO:0000256" key="5">
    <source>
        <dbReference type="ARBA" id="ARBA00023136"/>
    </source>
</evidence>
<evidence type="ECO:0000256" key="4">
    <source>
        <dbReference type="ARBA" id="ARBA00022989"/>
    </source>
</evidence>
<proteinExistence type="inferred from homology"/>
<keyword evidence="4 6" id="KW-1133">Transmembrane helix</keyword>
<keyword evidence="9" id="KW-1185">Reference proteome</keyword>
<dbReference type="RefSeq" id="WP_069859490.1">
    <property type="nucleotide sequence ID" value="NZ_BDFE01000017.1"/>
</dbReference>
<dbReference type="Pfam" id="PF09335">
    <property type="entry name" value="VTT_dom"/>
    <property type="match status" value="1"/>
</dbReference>
<feature type="transmembrane region" description="Helical" evidence="6">
    <location>
        <begin position="58"/>
        <end position="78"/>
    </location>
</feature>
<dbReference type="PANTHER" id="PTHR12677:SF59">
    <property type="entry name" value="GOLGI APPARATUS MEMBRANE PROTEIN TVP38-RELATED"/>
    <property type="match status" value="1"/>
</dbReference>
<feature type="transmembrane region" description="Helical" evidence="6">
    <location>
        <begin position="204"/>
        <end position="223"/>
    </location>
</feature>
<feature type="transmembrane region" description="Helical" evidence="6">
    <location>
        <begin position="90"/>
        <end position="118"/>
    </location>
</feature>
<organism evidence="8 9">
    <name type="scientific">Desulfoplanes formicivorans</name>
    <dbReference type="NCBI Taxonomy" id="1592317"/>
    <lineage>
        <taxon>Bacteria</taxon>
        <taxon>Pseudomonadati</taxon>
        <taxon>Thermodesulfobacteriota</taxon>
        <taxon>Desulfovibrionia</taxon>
        <taxon>Desulfovibrionales</taxon>
        <taxon>Desulfoplanaceae</taxon>
        <taxon>Desulfoplanes</taxon>
    </lineage>
</organism>
<evidence type="ECO:0000313" key="8">
    <source>
        <dbReference type="EMBL" id="GAU09225.1"/>
    </source>
</evidence>
<evidence type="ECO:0000256" key="1">
    <source>
        <dbReference type="ARBA" id="ARBA00004651"/>
    </source>
</evidence>
<comment type="caution">
    <text evidence="8">The sequence shown here is derived from an EMBL/GenBank/DDBJ whole genome shotgun (WGS) entry which is preliminary data.</text>
</comment>
<feature type="transmembrane region" description="Helical" evidence="6">
    <location>
        <begin position="142"/>
        <end position="165"/>
    </location>
</feature>
<evidence type="ECO:0000259" key="7">
    <source>
        <dbReference type="Pfam" id="PF09335"/>
    </source>
</evidence>
<feature type="domain" description="VTT" evidence="7">
    <location>
        <begin position="79"/>
        <end position="193"/>
    </location>
</feature>
<dbReference type="OrthoDB" id="9779114at2"/>
<keyword evidence="3 6" id="KW-0812">Transmembrane</keyword>
<dbReference type="STRING" id="1592317.DPF_1947"/>
<reference evidence="9" key="1">
    <citation type="submission" date="2016-06" db="EMBL/GenBank/DDBJ databases">
        <title>Draft genome sequence of Desulfoplanes formicivorans strain Pf12B.</title>
        <authorList>
            <person name="Watanabe M."/>
            <person name="Kojima H."/>
            <person name="Fukui M."/>
        </authorList>
    </citation>
    <scope>NUCLEOTIDE SEQUENCE [LARGE SCALE GENOMIC DNA]</scope>
    <source>
        <strain evidence="9">Pf12B</strain>
    </source>
</reference>
<evidence type="ECO:0000256" key="2">
    <source>
        <dbReference type="ARBA" id="ARBA00022475"/>
    </source>
</evidence>
<protein>
    <recommendedName>
        <fullName evidence="6">TVP38/TMEM64 family membrane protein</fullName>
    </recommendedName>
</protein>
<dbReference type="InterPro" id="IPR015414">
    <property type="entry name" value="TMEM64"/>
</dbReference>
<sequence>MSGLPDTTSHAWKKYVILGIGVVGVALFFALDLNDYLTLETLKQSRQTLRDLQVTHPFLVGMGYFCFYIVVVALNLPGATVMTLAAGALFGFWMGSILVSFASAIGATIACFVARYLFRDLIKIRFARTLDKIDQGIVREGALYLFTLRLIPVFPFFAINLLMGLTKLPLSRFYWVSQLGMLPGTMVYVNAGRELGKLESLQGILSPSLIIAFVIVGLFPLATKKIMAFARKKSHDDT</sequence>
<dbReference type="Proteomes" id="UP000095200">
    <property type="component" value="Unassembled WGS sequence"/>
</dbReference>
<comment type="subcellular location">
    <subcellularLocation>
        <location evidence="1 6">Cell membrane</location>
        <topology evidence="1 6">Multi-pass membrane protein</topology>
    </subcellularLocation>
</comment>
<dbReference type="GO" id="GO:0005886">
    <property type="term" value="C:plasma membrane"/>
    <property type="evidence" value="ECO:0007669"/>
    <property type="project" value="UniProtKB-SubCell"/>
</dbReference>
<evidence type="ECO:0000313" key="9">
    <source>
        <dbReference type="Proteomes" id="UP000095200"/>
    </source>
</evidence>
<dbReference type="EMBL" id="BDFE01000017">
    <property type="protein sequence ID" value="GAU09225.1"/>
    <property type="molecule type" value="Genomic_DNA"/>
</dbReference>
<accession>A0A194AJ15</accession>
<evidence type="ECO:0000256" key="3">
    <source>
        <dbReference type="ARBA" id="ARBA00022692"/>
    </source>
</evidence>
<evidence type="ECO:0000256" key="6">
    <source>
        <dbReference type="RuleBase" id="RU366058"/>
    </source>
</evidence>
<keyword evidence="5 6" id="KW-0472">Membrane</keyword>
<dbReference type="PANTHER" id="PTHR12677">
    <property type="entry name" value="GOLGI APPARATUS MEMBRANE PROTEIN TVP38-RELATED"/>
    <property type="match status" value="1"/>
</dbReference>
<name>A0A194AJ15_9BACT</name>
<dbReference type="AlphaFoldDB" id="A0A194AJ15"/>
<comment type="similarity">
    <text evidence="6">Belongs to the TVP38/TMEM64 family.</text>
</comment>